<protein>
    <submittedName>
        <fullName evidence="7">Monooxygenase</fullName>
    </submittedName>
</protein>
<dbReference type="OrthoDB" id="66881at2759"/>
<dbReference type="Proteomes" id="UP000033710">
    <property type="component" value="Unassembled WGS sequence"/>
</dbReference>
<comment type="caution">
    <text evidence="7">The sequence shown here is derived from an EMBL/GenBank/DDBJ whole genome shotgun (WGS) entry which is preliminary data.</text>
</comment>
<dbReference type="PIRSF" id="PIRSF000332">
    <property type="entry name" value="FMO"/>
    <property type="match status" value="1"/>
</dbReference>
<keyword evidence="7" id="KW-0503">Monooxygenase</keyword>
<organism evidence="7 8">
    <name type="scientific">Sporothrix schenckii 1099-18</name>
    <dbReference type="NCBI Taxonomy" id="1397361"/>
    <lineage>
        <taxon>Eukaryota</taxon>
        <taxon>Fungi</taxon>
        <taxon>Dikarya</taxon>
        <taxon>Ascomycota</taxon>
        <taxon>Pezizomycotina</taxon>
        <taxon>Sordariomycetes</taxon>
        <taxon>Sordariomycetidae</taxon>
        <taxon>Ophiostomatales</taxon>
        <taxon>Ophiostomataceae</taxon>
        <taxon>Sporothrix</taxon>
    </lineage>
</organism>
<evidence type="ECO:0000256" key="6">
    <source>
        <dbReference type="SAM" id="MobiDB-lite"/>
    </source>
</evidence>
<dbReference type="SUPFAM" id="SSF51905">
    <property type="entry name" value="FAD/NAD(P)-binding domain"/>
    <property type="match status" value="2"/>
</dbReference>
<dbReference type="VEuPathDB" id="FungiDB:SPSK_05264"/>
<keyword evidence="2" id="KW-0285">Flavoprotein</keyword>
<evidence type="ECO:0000256" key="3">
    <source>
        <dbReference type="ARBA" id="ARBA00022827"/>
    </source>
</evidence>
<dbReference type="Pfam" id="PF00743">
    <property type="entry name" value="FMO-like"/>
    <property type="match status" value="2"/>
</dbReference>
<keyword evidence="5" id="KW-0560">Oxidoreductase</keyword>
<reference evidence="7 8" key="2">
    <citation type="journal article" date="2015" name="Eukaryot. Cell">
        <title>Asexual propagation of a virulent clone complex in a human and feline outbreak of sporotrichosis.</title>
        <authorList>
            <person name="Teixeira Mde M."/>
            <person name="Rodrigues A.M."/>
            <person name="Tsui C.K."/>
            <person name="de Almeida L.G."/>
            <person name="Van Diepeningen A.D."/>
            <person name="van den Ende B.G."/>
            <person name="Fernandes G.F."/>
            <person name="Kano R."/>
            <person name="Hamelin R.C."/>
            <person name="Lopes-Bezerra L.M."/>
            <person name="Vasconcelos A.T."/>
            <person name="de Hoog S."/>
            <person name="de Camargo Z.P."/>
            <person name="Felipe M.S."/>
        </authorList>
    </citation>
    <scope>NUCLEOTIDE SEQUENCE [LARGE SCALE GENOMIC DNA]</scope>
    <source>
        <strain evidence="7 8">1099-18</strain>
    </source>
</reference>
<evidence type="ECO:0000256" key="5">
    <source>
        <dbReference type="ARBA" id="ARBA00023002"/>
    </source>
</evidence>
<dbReference type="GO" id="GO:0004499">
    <property type="term" value="F:N,N-dimethylaniline monooxygenase activity"/>
    <property type="evidence" value="ECO:0007669"/>
    <property type="project" value="InterPro"/>
</dbReference>
<reference evidence="7 8" key="1">
    <citation type="journal article" date="2014" name="BMC Genomics">
        <title>Comparative genomics of the major fungal agents of human and animal Sporotrichosis: Sporothrix schenckii and Sporothrix brasiliensis.</title>
        <authorList>
            <person name="Teixeira M.M."/>
            <person name="de Almeida L.G."/>
            <person name="Kubitschek-Barreira P."/>
            <person name="Alves F.L."/>
            <person name="Kioshima E.S."/>
            <person name="Abadio A.K."/>
            <person name="Fernandes L."/>
            <person name="Derengowski L.S."/>
            <person name="Ferreira K.S."/>
            <person name="Souza R.C."/>
            <person name="Ruiz J.C."/>
            <person name="de Andrade N.C."/>
            <person name="Paes H.C."/>
            <person name="Nicola A.M."/>
            <person name="Albuquerque P."/>
            <person name="Gerber A.L."/>
            <person name="Martins V.P."/>
            <person name="Peconick L.D."/>
            <person name="Neto A.V."/>
            <person name="Chaucanez C.B."/>
            <person name="Silva P.A."/>
            <person name="Cunha O.L."/>
            <person name="de Oliveira F.F."/>
            <person name="dos Santos T.C."/>
            <person name="Barros A.L."/>
            <person name="Soares M.A."/>
            <person name="de Oliveira L.M."/>
            <person name="Marini M.M."/>
            <person name="Villalobos-Duno H."/>
            <person name="Cunha M.M."/>
            <person name="de Hoog S."/>
            <person name="da Silveira J.F."/>
            <person name="Henrissat B."/>
            <person name="Nino-Vega G.A."/>
            <person name="Cisalpino P.S."/>
            <person name="Mora-Montes H.M."/>
            <person name="Almeida S.R."/>
            <person name="Stajich J.E."/>
            <person name="Lopes-Bezerra L.M."/>
            <person name="Vasconcelos A.T."/>
            <person name="Felipe M.S."/>
        </authorList>
    </citation>
    <scope>NUCLEOTIDE SEQUENCE [LARGE SCALE GENOMIC DNA]</scope>
    <source>
        <strain evidence="7 8">1099-18</strain>
    </source>
</reference>
<dbReference type="PANTHER" id="PTHR23023">
    <property type="entry name" value="DIMETHYLANILINE MONOOXYGENASE"/>
    <property type="match status" value="1"/>
</dbReference>
<dbReference type="RefSeq" id="XP_016582861.1">
    <property type="nucleotide sequence ID" value="XM_016732014.1"/>
</dbReference>
<dbReference type="GeneID" id="27667291"/>
<sequence length="480" mass="53541">MAPRYRRVAVIGAGPSGLAATHALASEKSFDTIRVFDRRDQVGGLWHYDAEPDTFPTTAGVPSDQTRKPPVSTSELPAFTPASAPDHYARSALYWDLDSNVGAESMAFTHSPFPVVNSPVSIERFGHNNPSRPYGVITNWIEDLFKPYLSLVTLRTTVEKVDKRGKEWVLTLRRSGVLYRGKPHDYWWTETFDAVVVASGHYHVPFVPAIDNLIEVSKQLPGRFEHSKSYRKAAKYADKRVLVVGGNVSASDFIQDLHGIVSGKLEVAVRNKNPVLDAVYRLPNVRLHTTVKAVEASADGKVNVVFSDDHRIDGIDYVLFATGYRLQYPFLHPNPTTPENRVAGFYQHVFSIDDPSLTLIGQVKAGLSFRVYEYQAVAVARYYAGRNGIPLPTAEDQRAWETDRVARLGPTNAFHAIAPDFEAYFNWLVDFAGRPAPGTDGYALPRWDDKWAAQGLAILGLKDKYWRRLIAQDAAIKAKL</sequence>
<evidence type="ECO:0000313" key="8">
    <source>
        <dbReference type="Proteomes" id="UP000033710"/>
    </source>
</evidence>
<evidence type="ECO:0000256" key="2">
    <source>
        <dbReference type="ARBA" id="ARBA00022630"/>
    </source>
</evidence>
<keyword evidence="4" id="KW-0521">NADP</keyword>
<evidence type="ECO:0000256" key="4">
    <source>
        <dbReference type="ARBA" id="ARBA00022857"/>
    </source>
</evidence>
<dbReference type="InterPro" id="IPR000960">
    <property type="entry name" value="Flavin_mOase"/>
</dbReference>
<name>A0A0F2LUJ2_SPOSC</name>
<dbReference type="GO" id="GO:0050660">
    <property type="term" value="F:flavin adenine dinucleotide binding"/>
    <property type="evidence" value="ECO:0007669"/>
    <property type="project" value="InterPro"/>
</dbReference>
<dbReference type="EMBL" id="AXCR01000012">
    <property type="protein sequence ID" value="KJR80185.1"/>
    <property type="molecule type" value="Genomic_DNA"/>
</dbReference>
<dbReference type="Pfam" id="PF13450">
    <property type="entry name" value="NAD_binding_8"/>
    <property type="match status" value="1"/>
</dbReference>
<proteinExistence type="inferred from homology"/>
<evidence type="ECO:0000313" key="7">
    <source>
        <dbReference type="EMBL" id="KJR80185.1"/>
    </source>
</evidence>
<accession>A0A0F2LUJ2</accession>
<comment type="similarity">
    <text evidence="1">Belongs to the FMO family.</text>
</comment>
<feature type="region of interest" description="Disordered" evidence="6">
    <location>
        <begin position="53"/>
        <end position="79"/>
    </location>
</feature>
<dbReference type="InterPro" id="IPR020946">
    <property type="entry name" value="Flavin_mOase-like"/>
</dbReference>
<dbReference type="GO" id="GO:0050661">
    <property type="term" value="F:NADP binding"/>
    <property type="evidence" value="ECO:0007669"/>
    <property type="project" value="InterPro"/>
</dbReference>
<dbReference type="InterPro" id="IPR036188">
    <property type="entry name" value="FAD/NAD-bd_sf"/>
</dbReference>
<evidence type="ECO:0000256" key="1">
    <source>
        <dbReference type="ARBA" id="ARBA00009183"/>
    </source>
</evidence>
<dbReference type="AlphaFoldDB" id="A0A0F2LUJ2"/>
<gene>
    <name evidence="7" type="ORF">SPSK_05264</name>
</gene>
<dbReference type="InterPro" id="IPR050346">
    <property type="entry name" value="FMO-like"/>
</dbReference>
<dbReference type="KEGG" id="ssck:SPSK_05264"/>
<dbReference type="Gene3D" id="3.50.50.60">
    <property type="entry name" value="FAD/NAD(P)-binding domain"/>
    <property type="match status" value="2"/>
</dbReference>
<keyword evidence="3" id="KW-0274">FAD</keyword>
<dbReference type="PRINTS" id="PR00419">
    <property type="entry name" value="ADXRDTASE"/>
</dbReference>